<keyword evidence="2" id="KW-1185">Reference proteome</keyword>
<dbReference type="Proteomes" id="UP000805649">
    <property type="component" value="Unassembled WGS sequence"/>
</dbReference>
<proteinExistence type="predicted"/>
<evidence type="ECO:0000313" key="2">
    <source>
        <dbReference type="Proteomes" id="UP000805649"/>
    </source>
</evidence>
<gene>
    <name evidence="1" type="ORF">CTRU02_201212</name>
</gene>
<protein>
    <submittedName>
        <fullName evidence="1">Uncharacterized protein</fullName>
    </submittedName>
</protein>
<comment type="caution">
    <text evidence="1">The sequence shown here is derived from an EMBL/GenBank/DDBJ whole genome shotgun (WGS) entry which is preliminary data.</text>
</comment>
<dbReference type="EMBL" id="VUJX02000001">
    <property type="protein sequence ID" value="KAL0943326.1"/>
    <property type="molecule type" value="Genomic_DNA"/>
</dbReference>
<reference evidence="1 2" key="1">
    <citation type="journal article" date="2020" name="Phytopathology">
        <title>Genome Sequence Resources of Colletotrichum truncatum, C. plurivorum, C. musicola, and C. sojae: Four Species Pathogenic to Soybean (Glycine max).</title>
        <authorList>
            <person name="Rogerio F."/>
            <person name="Boufleur T.R."/>
            <person name="Ciampi-Guillardi M."/>
            <person name="Sukno S.A."/>
            <person name="Thon M.R."/>
            <person name="Massola Junior N.S."/>
            <person name="Baroncelli R."/>
        </authorList>
    </citation>
    <scope>NUCLEOTIDE SEQUENCE [LARGE SCALE GENOMIC DNA]</scope>
    <source>
        <strain evidence="1 2">CMES1059</strain>
    </source>
</reference>
<accession>A0ACC3ZGV4</accession>
<evidence type="ECO:0000313" key="1">
    <source>
        <dbReference type="EMBL" id="KAL0943326.1"/>
    </source>
</evidence>
<sequence>MPSFKTVILATLLSAVIATPLQERALDNVSFDIAPSIESRGEASTSGNGGNGGNCDYNEKNRLDVEINNRYRLKAQLDTEIDRRQDIKAQLERDISKMKNCRA</sequence>
<organism evidence="1 2">
    <name type="scientific">Colletotrichum truncatum</name>
    <name type="common">Anthracnose fungus</name>
    <name type="synonym">Colletotrichum capsici</name>
    <dbReference type="NCBI Taxonomy" id="5467"/>
    <lineage>
        <taxon>Eukaryota</taxon>
        <taxon>Fungi</taxon>
        <taxon>Dikarya</taxon>
        <taxon>Ascomycota</taxon>
        <taxon>Pezizomycotina</taxon>
        <taxon>Sordariomycetes</taxon>
        <taxon>Hypocreomycetidae</taxon>
        <taxon>Glomerellales</taxon>
        <taxon>Glomerellaceae</taxon>
        <taxon>Colletotrichum</taxon>
        <taxon>Colletotrichum truncatum species complex</taxon>
    </lineage>
</organism>
<name>A0ACC3ZGV4_COLTU</name>